<dbReference type="SUPFAM" id="SSF52540">
    <property type="entry name" value="P-loop containing nucleoside triphosphate hydrolases"/>
    <property type="match status" value="1"/>
</dbReference>
<evidence type="ECO:0000256" key="1">
    <source>
        <dbReference type="SAM" id="MobiDB-lite"/>
    </source>
</evidence>
<gene>
    <name evidence="2" type="ORF">ACFOYW_15375</name>
</gene>
<protein>
    <recommendedName>
        <fullName evidence="4">AAA+ ATPase domain-containing protein</fullName>
    </recommendedName>
</protein>
<feature type="region of interest" description="Disordered" evidence="1">
    <location>
        <begin position="1"/>
        <end position="20"/>
    </location>
</feature>
<evidence type="ECO:0000313" key="2">
    <source>
        <dbReference type="EMBL" id="MFC4244754.1"/>
    </source>
</evidence>
<evidence type="ECO:0000313" key="3">
    <source>
        <dbReference type="Proteomes" id="UP001595900"/>
    </source>
</evidence>
<reference evidence="3" key="1">
    <citation type="journal article" date="2019" name="Int. J. Syst. Evol. Microbiol.">
        <title>The Global Catalogue of Microorganisms (GCM) 10K type strain sequencing project: providing services to taxonomists for standard genome sequencing and annotation.</title>
        <authorList>
            <consortium name="The Broad Institute Genomics Platform"/>
            <consortium name="The Broad Institute Genome Sequencing Center for Infectious Disease"/>
            <person name="Wu L."/>
            <person name="Ma J."/>
        </authorList>
    </citation>
    <scope>NUCLEOTIDE SEQUENCE [LARGE SCALE GENOMIC DNA]</scope>
    <source>
        <strain evidence="3">CGMCC 1.10363</strain>
    </source>
</reference>
<dbReference type="RefSeq" id="WP_390230797.1">
    <property type="nucleotide sequence ID" value="NZ_JBHSCN010000006.1"/>
</dbReference>
<dbReference type="Gene3D" id="3.40.50.300">
    <property type="entry name" value="P-loop containing nucleotide triphosphate hydrolases"/>
    <property type="match status" value="1"/>
</dbReference>
<proteinExistence type="predicted"/>
<dbReference type="Proteomes" id="UP001595900">
    <property type="component" value="Unassembled WGS sequence"/>
</dbReference>
<dbReference type="InterPro" id="IPR027417">
    <property type="entry name" value="P-loop_NTPase"/>
</dbReference>
<dbReference type="EMBL" id="JBHSCN010000006">
    <property type="protein sequence ID" value="MFC4244754.1"/>
    <property type="molecule type" value="Genomic_DNA"/>
</dbReference>
<sequence length="309" mass="34742">MKQEVQLAAPEGDGSEQRLRGASRAELFAPVTAELRTQLAAMKDTKKWQRARARKSRRKLAGVPIIALMGPNGSGKSATATFILLDYFRGRIWHCEEPDHLHTQLGIVEGYFMIYSTVRLYLAGTGRPHPLYRKLDSWDPLLYAEHAVFFLDEINGVAASRNYSALPVQVMTTIEQQRKTENVIVYTGPRMASADTTLRGITQLVIDCRSHMHVKKGHELSPWKPGRLFHVRAFDALDKESFDKGDTSQKRLKQHRLRAKVVMWWWGPGSEVFESYSTKGAVSRIGTVSDSGVCAHCGGTKTRHKCTCD</sequence>
<accession>A0ABV8QBQ3</accession>
<evidence type="ECO:0008006" key="4">
    <source>
        <dbReference type="Google" id="ProtNLM"/>
    </source>
</evidence>
<name>A0ABV8QBQ3_9MICO</name>
<keyword evidence="3" id="KW-1185">Reference proteome</keyword>
<organism evidence="2 3">
    <name type="scientific">Gryllotalpicola reticulitermitis</name>
    <dbReference type="NCBI Taxonomy" id="1184153"/>
    <lineage>
        <taxon>Bacteria</taxon>
        <taxon>Bacillati</taxon>
        <taxon>Actinomycetota</taxon>
        <taxon>Actinomycetes</taxon>
        <taxon>Micrococcales</taxon>
        <taxon>Microbacteriaceae</taxon>
        <taxon>Gryllotalpicola</taxon>
    </lineage>
</organism>
<comment type="caution">
    <text evidence="2">The sequence shown here is derived from an EMBL/GenBank/DDBJ whole genome shotgun (WGS) entry which is preliminary data.</text>
</comment>